<proteinExistence type="predicted"/>
<protein>
    <submittedName>
        <fullName evidence="3">Rhodanese-related sulfurtransferase</fullName>
    </submittedName>
</protein>
<dbReference type="AlphaFoldDB" id="A0A4R3JV85"/>
<evidence type="ECO:0000313" key="4">
    <source>
        <dbReference type="Proteomes" id="UP000295135"/>
    </source>
</evidence>
<accession>A0A4R3JV85</accession>
<dbReference type="InterPro" id="IPR050229">
    <property type="entry name" value="GlpE_sulfurtransferase"/>
</dbReference>
<dbReference type="CDD" id="cd00158">
    <property type="entry name" value="RHOD"/>
    <property type="match status" value="1"/>
</dbReference>
<dbReference type="PANTHER" id="PTHR43031:SF18">
    <property type="entry name" value="RHODANESE-RELATED SULFURTRANSFERASES"/>
    <property type="match status" value="1"/>
</dbReference>
<organism evidence="3 4">
    <name type="scientific">Sulfuritortus calidifontis</name>
    <dbReference type="NCBI Taxonomy" id="1914471"/>
    <lineage>
        <taxon>Bacteria</taxon>
        <taxon>Pseudomonadati</taxon>
        <taxon>Pseudomonadota</taxon>
        <taxon>Betaproteobacteria</taxon>
        <taxon>Nitrosomonadales</taxon>
        <taxon>Thiobacillaceae</taxon>
        <taxon>Sulfuritortus</taxon>
    </lineage>
</organism>
<keyword evidence="1" id="KW-0812">Transmembrane</keyword>
<dbReference type="InterPro" id="IPR001763">
    <property type="entry name" value="Rhodanese-like_dom"/>
</dbReference>
<keyword evidence="4" id="KW-1185">Reference proteome</keyword>
<dbReference type="RefSeq" id="WP_126463733.1">
    <property type="nucleotide sequence ID" value="NZ_AP018721.1"/>
</dbReference>
<sequence>MEFIQQNIWTVLLAVMSGFMLVMPSFRRFSGVKQIGPQEAVLLMNHDEALVLDVREQSEFFDGHIAKAKHIPLGALAKRLDELEKYKDKPVVAVCRSGSRSGMACGTLRRAGFQNVHNLDGGMMAWERAGLPKERK</sequence>
<dbReference type="Pfam" id="PF00581">
    <property type="entry name" value="Rhodanese"/>
    <property type="match status" value="1"/>
</dbReference>
<keyword evidence="3" id="KW-0808">Transferase</keyword>
<evidence type="ECO:0000256" key="1">
    <source>
        <dbReference type="SAM" id="Phobius"/>
    </source>
</evidence>
<feature type="domain" description="Rhodanese" evidence="2">
    <location>
        <begin position="45"/>
        <end position="135"/>
    </location>
</feature>
<dbReference type="SUPFAM" id="SSF52821">
    <property type="entry name" value="Rhodanese/Cell cycle control phosphatase"/>
    <property type="match status" value="1"/>
</dbReference>
<keyword evidence="1" id="KW-0472">Membrane</keyword>
<keyword evidence="1" id="KW-1133">Transmembrane helix</keyword>
<gene>
    <name evidence="3" type="ORF">EDC61_10717</name>
</gene>
<dbReference type="EMBL" id="SLZY01000007">
    <property type="protein sequence ID" value="TCS71879.1"/>
    <property type="molecule type" value="Genomic_DNA"/>
</dbReference>
<comment type="caution">
    <text evidence="3">The sequence shown here is derived from an EMBL/GenBank/DDBJ whole genome shotgun (WGS) entry which is preliminary data.</text>
</comment>
<dbReference type="PROSITE" id="PS50206">
    <property type="entry name" value="RHODANESE_3"/>
    <property type="match status" value="1"/>
</dbReference>
<dbReference type="GO" id="GO:0016740">
    <property type="term" value="F:transferase activity"/>
    <property type="evidence" value="ECO:0007669"/>
    <property type="project" value="UniProtKB-KW"/>
</dbReference>
<name>A0A4R3JV85_9PROT</name>
<evidence type="ECO:0000259" key="2">
    <source>
        <dbReference type="PROSITE" id="PS50206"/>
    </source>
</evidence>
<dbReference type="Proteomes" id="UP000295135">
    <property type="component" value="Unassembled WGS sequence"/>
</dbReference>
<feature type="transmembrane region" description="Helical" evidence="1">
    <location>
        <begin position="6"/>
        <end position="26"/>
    </location>
</feature>
<dbReference type="OrthoDB" id="1445766at2"/>
<dbReference type="SMART" id="SM00450">
    <property type="entry name" value="RHOD"/>
    <property type="match status" value="1"/>
</dbReference>
<dbReference type="InterPro" id="IPR036873">
    <property type="entry name" value="Rhodanese-like_dom_sf"/>
</dbReference>
<dbReference type="Gene3D" id="3.40.250.10">
    <property type="entry name" value="Rhodanese-like domain"/>
    <property type="match status" value="1"/>
</dbReference>
<dbReference type="PANTHER" id="PTHR43031">
    <property type="entry name" value="FAD-DEPENDENT OXIDOREDUCTASE"/>
    <property type="match status" value="1"/>
</dbReference>
<dbReference type="FunFam" id="3.40.250.10:FF:000049">
    <property type="entry name" value="Phage shock protein E"/>
    <property type="match status" value="1"/>
</dbReference>
<reference evidence="3 4" key="1">
    <citation type="submission" date="2019-03" db="EMBL/GenBank/DDBJ databases">
        <title>Genomic Encyclopedia of Type Strains, Phase IV (KMG-IV): sequencing the most valuable type-strain genomes for metagenomic binning, comparative biology and taxonomic classification.</title>
        <authorList>
            <person name="Goeker M."/>
        </authorList>
    </citation>
    <scope>NUCLEOTIDE SEQUENCE [LARGE SCALE GENOMIC DNA]</scope>
    <source>
        <strain evidence="3 4">DSM 103923</strain>
    </source>
</reference>
<evidence type="ECO:0000313" key="3">
    <source>
        <dbReference type="EMBL" id="TCS71879.1"/>
    </source>
</evidence>